<keyword evidence="4" id="KW-0997">Cell inner membrane</keyword>
<dbReference type="Pfam" id="PF22599">
    <property type="entry name" value="SecDF_P1_head"/>
    <property type="match status" value="1"/>
</dbReference>
<dbReference type="GO" id="GO:0043952">
    <property type="term" value="P:protein transport by the Sec complex"/>
    <property type="evidence" value="ECO:0007669"/>
    <property type="project" value="UniProtKB-UniRule"/>
</dbReference>
<evidence type="ECO:0000256" key="9">
    <source>
        <dbReference type="ARBA" id="ARBA00023136"/>
    </source>
</evidence>
<feature type="transmembrane region" description="Helical" evidence="10">
    <location>
        <begin position="5"/>
        <end position="24"/>
    </location>
</feature>
<dbReference type="GO" id="GO:0065002">
    <property type="term" value="P:intracellular protein transmembrane transport"/>
    <property type="evidence" value="ECO:0007669"/>
    <property type="project" value="UniProtKB-UniRule"/>
</dbReference>
<dbReference type="GO" id="GO:0006605">
    <property type="term" value="P:protein targeting"/>
    <property type="evidence" value="ECO:0007669"/>
    <property type="project" value="UniProtKB-UniRule"/>
</dbReference>
<sequence>MRKSIYLRIALILATVILAFIFFLPNTPFFDSMPDWWKKNMPHKGIVLGLDLRGGSHLVFEVDLKRARGITVERIGMHLQSLLEKKGIKATVKTVGEKIFIQPLNDEVKKLIKENYPDLSISVQGNNLVCELPETAFKRVETTSVEQAIEVIRNRIDQLGVAEPTIHRQGENEIVVQLPGVKDPKKALEIIGKTAQLEFKLLDEETPLWKELPSLIKAGEEEAFLNQWKNRIPESDEIVFQKIINKETGEVYKRPYIVKKETLLTGDLLAEAHVSIDQRFNEPYVSLRFNDAGAKIFEEITAKYVKQRLAIILDGNLYSAPVIQEKIEGGNAQITGSFTLEEAKDLAIVLRAGALPAPVKLIQNVTVGPTLGKDSIEAGKMAVIVAAVFVSLFIIFYYRLSGVIADLALILNIILLIGALAALNATLTLPGIAGIALAIGMAVDSNVLMFERIREELKLGKTPKAAIESGYKKAFWTIFDSHVTTLITAAVLFHFGSGPIKGFAVTLSLGVAINLFTALIGTKTAFDFIYTGKERKSLSI</sequence>
<dbReference type="FunFam" id="1.20.1640.10:FF:000004">
    <property type="entry name" value="Protein translocase subunit SecD"/>
    <property type="match status" value="1"/>
</dbReference>
<dbReference type="InterPro" id="IPR048634">
    <property type="entry name" value="SecD_SecF_C"/>
</dbReference>
<name>A0AAU8GUI3_9BACT</name>
<keyword evidence="9 10" id="KW-0472">Membrane</keyword>
<dbReference type="SUPFAM" id="SSF82866">
    <property type="entry name" value="Multidrug efflux transporter AcrB transmembrane domain"/>
    <property type="match status" value="1"/>
</dbReference>
<keyword evidence="8 10" id="KW-0811">Translocation</keyword>
<evidence type="ECO:0000313" key="14">
    <source>
        <dbReference type="EMBL" id="XCH46251.1"/>
    </source>
</evidence>
<evidence type="ECO:0000259" key="13">
    <source>
        <dbReference type="Pfam" id="PF22599"/>
    </source>
</evidence>
<dbReference type="PRINTS" id="PR00702">
    <property type="entry name" value="ACRIFLAVINRP"/>
</dbReference>
<dbReference type="Pfam" id="PF02355">
    <property type="entry name" value="SecD_SecF_C"/>
    <property type="match status" value="1"/>
</dbReference>
<keyword evidence="5 10" id="KW-0812">Transmembrane</keyword>
<feature type="domain" description="SecDF P1 head subdomain" evidence="13">
    <location>
        <begin position="252"/>
        <end position="357"/>
    </location>
</feature>
<dbReference type="NCBIfam" id="TIGR00916">
    <property type="entry name" value="2A0604s01"/>
    <property type="match status" value="1"/>
</dbReference>
<comment type="similarity">
    <text evidence="10">Belongs to the SecD/SecF family. SecD subfamily.</text>
</comment>
<evidence type="ECO:0000256" key="6">
    <source>
        <dbReference type="ARBA" id="ARBA00022927"/>
    </source>
</evidence>
<evidence type="ECO:0000256" key="8">
    <source>
        <dbReference type="ARBA" id="ARBA00023010"/>
    </source>
</evidence>
<evidence type="ECO:0000256" key="3">
    <source>
        <dbReference type="ARBA" id="ARBA00022475"/>
    </source>
</evidence>
<feature type="domain" description="Protein translocase subunit SecDF P1" evidence="12">
    <location>
        <begin position="145"/>
        <end position="203"/>
    </location>
</feature>
<organism evidence="14">
    <name type="scientific">Thermodesulfovibrio autotrophicus</name>
    <dbReference type="NCBI Taxonomy" id="3118333"/>
    <lineage>
        <taxon>Bacteria</taxon>
        <taxon>Pseudomonadati</taxon>
        <taxon>Nitrospirota</taxon>
        <taxon>Thermodesulfovibrionia</taxon>
        <taxon>Thermodesulfovibrionales</taxon>
        <taxon>Thermodesulfovibrionaceae</taxon>
        <taxon>Thermodesulfovibrio</taxon>
    </lineage>
</organism>
<dbReference type="GO" id="GO:0015450">
    <property type="term" value="F:protein-transporting ATPase activity"/>
    <property type="evidence" value="ECO:0007669"/>
    <property type="project" value="InterPro"/>
</dbReference>
<evidence type="ECO:0000256" key="5">
    <source>
        <dbReference type="ARBA" id="ARBA00022692"/>
    </source>
</evidence>
<keyword evidence="2 10" id="KW-0813">Transport</keyword>
<dbReference type="RefSeq" id="WP_353683790.1">
    <property type="nucleotide sequence ID" value="NZ_CP144373.1"/>
</dbReference>
<dbReference type="PANTHER" id="PTHR30081">
    <property type="entry name" value="PROTEIN-EXPORT MEMBRANE PROTEIN SEC"/>
    <property type="match status" value="1"/>
</dbReference>
<dbReference type="InterPro" id="IPR001036">
    <property type="entry name" value="Acrflvin-R"/>
</dbReference>
<proteinExistence type="inferred from homology"/>
<dbReference type="Gene3D" id="1.20.1640.10">
    <property type="entry name" value="Multidrug efflux transporter AcrB transmembrane domain"/>
    <property type="match status" value="1"/>
</dbReference>
<evidence type="ECO:0000256" key="10">
    <source>
        <dbReference type="HAMAP-Rule" id="MF_01463"/>
    </source>
</evidence>
<comment type="subunit">
    <text evidence="10">Forms a complex with SecF. Part of the essential Sec protein translocation apparatus which comprises SecA, SecYEG and auxiliary proteins SecDF. Other proteins may also be involved.</text>
</comment>
<dbReference type="NCBIfam" id="TIGR01129">
    <property type="entry name" value="secD"/>
    <property type="match status" value="1"/>
</dbReference>
<feature type="transmembrane region" description="Helical" evidence="10">
    <location>
        <begin position="407"/>
        <end position="426"/>
    </location>
</feature>
<dbReference type="InterPro" id="IPR022646">
    <property type="entry name" value="SecD/SecF_CS"/>
</dbReference>
<feature type="domain" description="Protein export membrane protein SecD/SecF C-terminal" evidence="11">
    <location>
        <begin position="360"/>
        <end position="518"/>
    </location>
</feature>
<dbReference type="EMBL" id="CP144373">
    <property type="protein sequence ID" value="XCH46251.1"/>
    <property type="molecule type" value="Genomic_DNA"/>
</dbReference>
<dbReference type="Gene3D" id="3.30.1360.200">
    <property type="match status" value="1"/>
</dbReference>
<keyword evidence="7 10" id="KW-1133">Transmembrane helix</keyword>
<dbReference type="Pfam" id="PF07549">
    <property type="entry name" value="Sec_GG"/>
    <property type="match status" value="1"/>
</dbReference>
<dbReference type="Gene3D" id="3.30.70.3400">
    <property type="match status" value="2"/>
</dbReference>
<feature type="transmembrane region" description="Helical" evidence="10">
    <location>
        <begin position="502"/>
        <end position="526"/>
    </location>
</feature>
<feature type="transmembrane region" description="Helical" evidence="10">
    <location>
        <begin position="474"/>
        <end position="496"/>
    </location>
</feature>
<dbReference type="InterPro" id="IPR005791">
    <property type="entry name" value="SecD"/>
</dbReference>
<dbReference type="Pfam" id="PF21760">
    <property type="entry name" value="SecD_1st"/>
    <property type="match status" value="1"/>
</dbReference>
<feature type="transmembrane region" description="Helical" evidence="10">
    <location>
        <begin position="381"/>
        <end position="400"/>
    </location>
</feature>
<keyword evidence="6 10" id="KW-0653">Protein transport</keyword>
<dbReference type="KEGG" id="taut:V4D30_07870"/>
<evidence type="ECO:0000259" key="11">
    <source>
        <dbReference type="Pfam" id="PF02355"/>
    </source>
</evidence>
<dbReference type="HAMAP" id="MF_01463_B">
    <property type="entry name" value="SecD_B"/>
    <property type="match status" value="1"/>
</dbReference>
<dbReference type="InterPro" id="IPR054384">
    <property type="entry name" value="SecDF_P1_head"/>
</dbReference>
<accession>A0AAU8GUI3</accession>
<dbReference type="InterPro" id="IPR055344">
    <property type="entry name" value="SecD_SecF_C_bact"/>
</dbReference>
<comment type="function">
    <text evidence="10">Part of the Sec protein translocase complex. Interacts with the SecYEG preprotein conducting channel. SecDF uses the proton motive force (PMF) to complete protein translocation after the ATP-dependent function of SecA.</text>
</comment>
<dbReference type="InterPro" id="IPR048631">
    <property type="entry name" value="SecD_1st"/>
</dbReference>
<evidence type="ECO:0000256" key="2">
    <source>
        <dbReference type="ARBA" id="ARBA00022448"/>
    </source>
</evidence>
<comment type="caution">
    <text evidence="10">Lacks conserved residue(s) required for the propagation of feature annotation.</text>
</comment>
<dbReference type="AlphaFoldDB" id="A0AAU8GUI3"/>
<comment type="subcellular location">
    <subcellularLocation>
        <location evidence="1 10">Cell membrane</location>
        <topology evidence="1 10">Multi-pass membrane protein</topology>
    </subcellularLocation>
</comment>
<dbReference type="FunFam" id="3.30.70.3400:FF:000001">
    <property type="entry name" value="Protein translocase subunit SecD"/>
    <property type="match status" value="1"/>
</dbReference>
<gene>
    <name evidence="10 14" type="primary">secD</name>
    <name evidence="14" type="ORF">V4D30_07870</name>
</gene>
<keyword evidence="3 10" id="KW-1003">Cell membrane</keyword>
<evidence type="ECO:0000259" key="12">
    <source>
        <dbReference type="Pfam" id="PF21760"/>
    </source>
</evidence>
<evidence type="ECO:0000256" key="1">
    <source>
        <dbReference type="ARBA" id="ARBA00004651"/>
    </source>
</evidence>
<evidence type="ECO:0000256" key="7">
    <source>
        <dbReference type="ARBA" id="ARBA00022989"/>
    </source>
</evidence>
<dbReference type="InterPro" id="IPR022813">
    <property type="entry name" value="SecD/SecF_arch_bac"/>
</dbReference>
<protein>
    <recommendedName>
        <fullName evidence="10">Protein translocase subunit SecD</fullName>
    </recommendedName>
</protein>
<evidence type="ECO:0000256" key="4">
    <source>
        <dbReference type="ARBA" id="ARBA00022519"/>
    </source>
</evidence>
<reference evidence="14" key="1">
    <citation type="submission" date="2024-01" db="EMBL/GenBank/DDBJ databases">
        <title>The first autotrophic representatives of the genus Thermodesulfovibrio.</title>
        <authorList>
            <person name="Maltseva A.I."/>
            <person name="Elcheninov A.G."/>
            <person name="Kublanov I.V."/>
            <person name="Lebedinsky A.V."/>
            <person name="Frolov E.N."/>
        </authorList>
    </citation>
    <scope>NUCLEOTIDE SEQUENCE</scope>
    <source>
        <strain evidence="14">3907-1M</strain>
    </source>
</reference>
<dbReference type="PANTHER" id="PTHR30081:SF1">
    <property type="entry name" value="PROTEIN TRANSLOCASE SUBUNIT SECD"/>
    <property type="match status" value="1"/>
</dbReference>
<dbReference type="FunFam" id="3.30.1360.200:FF:000002">
    <property type="entry name" value="Preprotein translocase subunit SecD"/>
    <property type="match status" value="1"/>
</dbReference>
<dbReference type="GO" id="GO:0005886">
    <property type="term" value="C:plasma membrane"/>
    <property type="evidence" value="ECO:0007669"/>
    <property type="project" value="UniProtKB-SubCell"/>
</dbReference>